<dbReference type="OrthoDB" id="9809385at2"/>
<name>A0A964T7S7_9HYPH</name>
<dbReference type="AlphaFoldDB" id="A0A964T7S7"/>
<reference evidence="3" key="1">
    <citation type="submission" date="2019-03" db="EMBL/GenBank/DDBJ databases">
        <title>Afifella sp. nov., isolated from activated sludge.</title>
        <authorList>
            <person name="Li Q."/>
            <person name="Liu Y."/>
        </authorList>
    </citation>
    <scope>NUCLEOTIDE SEQUENCE</scope>
    <source>
        <strain evidence="3">L72</strain>
    </source>
</reference>
<dbReference type="Proteomes" id="UP000773614">
    <property type="component" value="Unassembled WGS sequence"/>
</dbReference>
<dbReference type="InterPro" id="IPR011053">
    <property type="entry name" value="Single_hybrid_motif"/>
</dbReference>
<evidence type="ECO:0000313" key="3">
    <source>
        <dbReference type="EMBL" id="MYZ50083.1"/>
    </source>
</evidence>
<accession>A0A964T7S7</accession>
<evidence type="ECO:0000256" key="1">
    <source>
        <dbReference type="ARBA" id="ARBA00004196"/>
    </source>
</evidence>
<dbReference type="Gene3D" id="2.40.50.100">
    <property type="match status" value="1"/>
</dbReference>
<dbReference type="RefSeq" id="WP_161142415.1">
    <property type="nucleotide sequence ID" value="NZ_SPKJ01000120.1"/>
</dbReference>
<sequence length="147" mass="15121">AAQASLAQAETMLARRRVPAPAAGRVQDVFFRAGEVVAAGQPVLALLPPGNLRARFYVPEPRLAGIALGEKVAIRCDGCGAGFAATVSFISKEAEYTPPVIFSEEEKAKLVFRVEARPAAGTSLPVGLPVTVSPAASAAAPSEAARP</sequence>
<feature type="non-terminal residue" evidence="3">
    <location>
        <position position="1"/>
    </location>
</feature>
<dbReference type="SUPFAM" id="SSF51230">
    <property type="entry name" value="Single hybrid motif"/>
    <property type="match status" value="1"/>
</dbReference>
<gene>
    <name evidence="3" type="ORF">E4O86_20460</name>
</gene>
<comment type="subcellular location">
    <subcellularLocation>
        <location evidence="1">Cell envelope</location>
    </subcellularLocation>
</comment>
<dbReference type="PANTHER" id="PTHR32347:SF23">
    <property type="entry name" value="BLL5650 PROTEIN"/>
    <property type="match status" value="1"/>
</dbReference>
<organism evidence="3 4">
    <name type="scientific">Propylenella binzhouense</name>
    <dbReference type="NCBI Taxonomy" id="2555902"/>
    <lineage>
        <taxon>Bacteria</taxon>
        <taxon>Pseudomonadati</taxon>
        <taxon>Pseudomonadota</taxon>
        <taxon>Alphaproteobacteria</taxon>
        <taxon>Hyphomicrobiales</taxon>
        <taxon>Propylenellaceae</taxon>
        <taxon>Propylenella</taxon>
    </lineage>
</organism>
<comment type="caution">
    <text evidence="3">The sequence shown here is derived from an EMBL/GenBank/DDBJ whole genome shotgun (WGS) entry which is preliminary data.</text>
</comment>
<dbReference type="PANTHER" id="PTHR32347">
    <property type="entry name" value="EFFLUX SYSTEM COMPONENT YKNX-RELATED"/>
    <property type="match status" value="1"/>
</dbReference>
<dbReference type="GO" id="GO:0030313">
    <property type="term" value="C:cell envelope"/>
    <property type="evidence" value="ECO:0007669"/>
    <property type="project" value="UniProtKB-SubCell"/>
</dbReference>
<proteinExistence type="predicted"/>
<keyword evidence="4" id="KW-1185">Reference proteome</keyword>
<protein>
    <submittedName>
        <fullName evidence="3">HlyD family efflux transporter periplasmic adaptor subunit</fullName>
    </submittedName>
</protein>
<keyword evidence="2" id="KW-0175">Coiled coil</keyword>
<evidence type="ECO:0000313" key="4">
    <source>
        <dbReference type="Proteomes" id="UP000773614"/>
    </source>
</evidence>
<evidence type="ECO:0000256" key="2">
    <source>
        <dbReference type="ARBA" id="ARBA00023054"/>
    </source>
</evidence>
<dbReference type="InterPro" id="IPR050465">
    <property type="entry name" value="UPF0194_transport"/>
</dbReference>
<dbReference type="EMBL" id="SPKJ01000120">
    <property type="protein sequence ID" value="MYZ50083.1"/>
    <property type="molecule type" value="Genomic_DNA"/>
</dbReference>